<dbReference type="RefSeq" id="XP_037878862.1">
    <property type="nucleotide sequence ID" value="XM_038023008.1"/>
</dbReference>
<accession>U6KF45</accession>
<evidence type="ECO:0000313" key="2">
    <source>
        <dbReference type="Proteomes" id="UP000030744"/>
    </source>
</evidence>
<reference evidence="1" key="1">
    <citation type="submission" date="2013-10" db="EMBL/GenBank/DDBJ databases">
        <title>Genomic analysis of the causative agents of coccidiosis in chickens.</title>
        <authorList>
            <person name="Reid A.J."/>
            <person name="Blake D."/>
            <person name="Billington K."/>
            <person name="Browne H."/>
            <person name="Dunn M."/>
            <person name="Hung S."/>
            <person name="Kawahara F."/>
            <person name="Miranda-Saavedra D."/>
            <person name="Mourier T."/>
            <person name="Nagra H."/>
            <person name="Otto T.D."/>
            <person name="Rawlings N."/>
            <person name="Sanchez A."/>
            <person name="Sanders M."/>
            <person name="Subramaniam C."/>
            <person name="Tay Y."/>
            <person name="Dear P."/>
            <person name="Doerig C."/>
            <person name="Gruber A."/>
            <person name="Parkinson J."/>
            <person name="Shirley M."/>
            <person name="Wan K.L."/>
            <person name="Berriman M."/>
            <person name="Tomley F."/>
            <person name="Pain A."/>
        </authorList>
    </citation>
    <scope>NUCLEOTIDE SEQUENCE [LARGE SCALE GENOMIC DNA]</scope>
    <source>
        <strain evidence="1">Houghton</strain>
    </source>
</reference>
<dbReference type="Proteomes" id="UP000030744">
    <property type="component" value="Unassembled WGS sequence"/>
</dbReference>
<reference evidence="1" key="2">
    <citation type="submission" date="2013-10" db="EMBL/GenBank/DDBJ databases">
        <authorList>
            <person name="Aslett M."/>
        </authorList>
    </citation>
    <scope>NUCLEOTIDE SEQUENCE [LARGE SCALE GENOMIC DNA]</scope>
    <source>
        <strain evidence="1">Houghton</strain>
    </source>
</reference>
<organism evidence="1 2">
    <name type="scientific">Eimeria mitis</name>
    <dbReference type="NCBI Taxonomy" id="44415"/>
    <lineage>
        <taxon>Eukaryota</taxon>
        <taxon>Sar</taxon>
        <taxon>Alveolata</taxon>
        <taxon>Apicomplexa</taxon>
        <taxon>Conoidasida</taxon>
        <taxon>Coccidia</taxon>
        <taxon>Eucoccidiorida</taxon>
        <taxon>Eimeriorina</taxon>
        <taxon>Eimeriidae</taxon>
        <taxon>Eimeria</taxon>
    </lineage>
</organism>
<name>U6KF45_9EIME</name>
<dbReference type="EMBL" id="HG736307">
    <property type="protein sequence ID" value="CDJ36574.1"/>
    <property type="molecule type" value="Genomic_DNA"/>
</dbReference>
<sequence>MCLVGVDFFSGGISCQSHVVCGLMVVVITVSDHAWGTFPPRLLVLKLFGTSVAALIGNQGYRIVQSAAHRRQGGGSTRSQGAFIKDATNHLKRNYQMQPPVSADSLSLELPSLVRQRRIRSRGCRPDGCSGATLVTRGMRRYLTDFESYLPLYLQAVHHRLTICRGGASECVTEIGGAIPREKQVLA</sequence>
<dbReference type="VEuPathDB" id="ToxoDB:EMH_0090890"/>
<dbReference type="GeneID" id="60404527"/>
<gene>
    <name evidence="1" type="ORF">EMH_0090890</name>
</gene>
<protein>
    <submittedName>
        <fullName evidence="1">Uncharacterized protein</fullName>
    </submittedName>
</protein>
<proteinExistence type="predicted"/>
<evidence type="ECO:0000313" key="1">
    <source>
        <dbReference type="EMBL" id="CDJ36574.1"/>
    </source>
</evidence>
<keyword evidence="2" id="KW-1185">Reference proteome</keyword>
<dbReference type="AlphaFoldDB" id="U6KF45"/>